<keyword evidence="2" id="KW-1185">Reference proteome</keyword>
<sequence length="407" mass="44657">MDSREVPYKVGFAGLSVEWIILFLGRPGRCIASLQEEPVTSQSLRTVPAGNVRCPACADSWRLWEWVPGGHVSRCHGKGEEGELCCSHGSSGSKVLQAQVPCRVSGTVLCSARCPYWGWSRARGQAERCVGSHLHTILRMQEEEEGNRETEHFRVREQHIPDSTDRRIRYMISKGGSEALLQTLVGAARSASPDYDVLLPLFRLLAKVGLRDKKFGKKALELEALDVTLILARKNLSHSQNLLHCLWALRVFATSVTTGAMLGINGAMELLFKVITPYTQKRTRIIRGWSLKAVACPDHRTTLQERGFGAAHRPRWQLRPSPFPRAGSALGRTTLVSLTGGRVSSILTVPCVPAGVQQGSHAMIYAVSAQGLPGAWVTKGLWGPEDPLDLTARQQEDTDVLGPHPAP</sequence>
<dbReference type="Pfam" id="PF25571">
    <property type="entry name" value="TPR_CCP1_N"/>
    <property type="match status" value="1"/>
</dbReference>
<proteinExistence type="predicted"/>
<dbReference type="InParanoid" id="L5L3C8"/>
<name>L5L3C8_PTEAL</name>
<keyword evidence="1" id="KW-0378">Hydrolase</keyword>
<keyword evidence="1" id="KW-0645">Protease</keyword>
<dbReference type="AlphaFoldDB" id="L5L3C8"/>
<evidence type="ECO:0000313" key="1">
    <source>
        <dbReference type="EMBL" id="ELK18244.1"/>
    </source>
</evidence>
<reference evidence="2" key="1">
    <citation type="journal article" date="2013" name="Science">
        <title>Comparative analysis of bat genomes provides insight into the evolution of flight and immunity.</title>
        <authorList>
            <person name="Zhang G."/>
            <person name="Cowled C."/>
            <person name="Shi Z."/>
            <person name="Huang Z."/>
            <person name="Bishop-Lilly K.A."/>
            <person name="Fang X."/>
            <person name="Wynne J.W."/>
            <person name="Xiong Z."/>
            <person name="Baker M.L."/>
            <person name="Zhao W."/>
            <person name="Tachedjian M."/>
            <person name="Zhu Y."/>
            <person name="Zhou P."/>
            <person name="Jiang X."/>
            <person name="Ng J."/>
            <person name="Yang L."/>
            <person name="Wu L."/>
            <person name="Xiao J."/>
            <person name="Feng Y."/>
            <person name="Chen Y."/>
            <person name="Sun X."/>
            <person name="Zhang Y."/>
            <person name="Marsh G.A."/>
            <person name="Crameri G."/>
            <person name="Broder C.C."/>
            <person name="Frey K.G."/>
            <person name="Wang L.F."/>
            <person name="Wang J."/>
        </authorList>
    </citation>
    <scope>NUCLEOTIDE SEQUENCE [LARGE SCALE GENOMIC DNA]</scope>
</reference>
<dbReference type="STRING" id="9402.L5L3C8"/>
<dbReference type="EMBL" id="KB030332">
    <property type="protein sequence ID" value="ELK18244.1"/>
    <property type="molecule type" value="Genomic_DNA"/>
</dbReference>
<keyword evidence="1" id="KW-0121">Carboxypeptidase</keyword>
<evidence type="ECO:0000313" key="2">
    <source>
        <dbReference type="Proteomes" id="UP000010552"/>
    </source>
</evidence>
<accession>L5L3C8</accession>
<organism evidence="1 2">
    <name type="scientific">Pteropus alecto</name>
    <name type="common">Black flying fox</name>
    <dbReference type="NCBI Taxonomy" id="9402"/>
    <lineage>
        <taxon>Eukaryota</taxon>
        <taxon>Metazoa</taxon>
        <taxon>Chordata</taxon>
        <taxon>Craniata</taxon>
        <taxon>Vertebrata</taxon>
        <taxon>Euteleostomi</taxon>
        <taxon>Mammalia</taxon>
        <taxon>Eutheria</taxon>
        <taxon>Laurasiatheria</taxon>
        <taxon>Chiroptera</taxon>
        <taxon>Yinpterochiroptera</taxon>
        <taxon>Pteropodoidea</taxon>
        <taxon>Pteropodidae</taxon>
        <taxon>Pteropodinae</taxon>
        <taxon>Pteropus</taxon>
    </lineage>
</organism>
<dbReference type="Proteomes" id="UP000010552">
    <property type="component" value="Unassembled WGS sequence"/>
</dbReference>
<dbReference type="GO" id="GO:0004180">
    <property type="term" value="F:carboxypeptidase activity"/>
    <property type="evidence" value="ECO:0007669"/>
    <property type="project" value="UniProtKB-KW"/>
</dbReference>
<protein>
    <submittedName>
        <fullName evidence="1">Cytosolic carboxypeptidase 4</fullName>
    </submittedName>
</protein>
<gene>
    <name evidence="1" type="ORF">PAL_GLEAN10009454</name>
</gene>